<dbReference type="InterPro" id="IPR036322">
    <property type="entry name" value="WD40_repeat_dom_sf"/>
</dbReference>
<dbReference type="EMBL" id="JAPCWZ010000009">
    <property type="protein sequence ID" value="KAK8852145.1"/>
    <property type="molecule type" value="Genomic_DNA"/>
</dbReference>
<dbReference type="PANTHER" id="PTHR44019">
    <property type="entry name" value="WD REPEAT-CONTAINING PROTEIN 55"/>
    <property type="match status" value="1"/>
</dbReference>
<sequence length="628" mass="71144">MTSSRTSNLIATAGFKTTKVWDMLSGKELNVLPKDRHHHTKALSFGGRGDELWVAYDDCEIMCFDLDSNKMKSSFLAKERATQYFSCARWIVFNRANTLAAIVFRGRPVLVWGIQESLETYTPPRRCVLAEDRLRFASEGDAWNAPEVCLWHPTQPDHLLILYEDTKIVEWNVADDEQMVYDHTAARAMTMSEDGKFLLTSDVNGTISIWIVPGYTLMYRMRYDELVTDLTFSPDGARFYDLRGSFCNAWEPDALIRADNIERDDMSSTYETITSEPVLAADDNSRVPVTSLVCDSSDRYYCVGKEDGSVTIHTIADGSTTRKVTKHSSSSSVIKLAWSASDKYLASVDDSGRIIVKRLEPPTPEKDRWAVFPVLDFRTDVDDVVCQMVFGNRDGNLLIASSSHVCLYNLKKKKEICRKPVESEGRTWLNHPKDATLLICIDGHTQHQYFWKDLEPAGEAPSTKANQSSIPPSAQIPRAVQQTVQVRDQWVLIELMEEAIDTAQPYLQRGNNRNFELLNLHKLPGISARTVPPSSSTSAATVRQTLHGLAPHVKQLVGCFQDRVVFLDHQYWLCTWEMELTYSKHKRHFFLPKDWVSPVALQMLVLNKKGVLLCPRNGEVAIVKSGFR</sequence>
<evidence type="ECO:0000256" key="2">
    <source>
        <dbReference type="ARBA" id="ARBA00022737"/>
    </source>
</evidence>
<dbReference type="InterPro" id="IPR001680">
    <property type="entry name" value="WD40_rpt"/>
</dbReference>
<dbReference type="SUPFAM" id="SSF50978">
    <property type="entry name" value="WD40 repeat-like"/>
    <property type="match status" value="1"/>
</dbReference>
<protein>
    <submittedName>
        <fullName evidence="3">NACHT and WD domain protein</fullName>
    </submittedName>
</protein>
<accession>A0ABR2HTI5</accession>
<dbReference type="PANTHER" id="PTHR44019:SF8">
    <property type="entry name" value="POC1 CENTRIOLAR PROTEIN HOMOLOG"/>
    <property type="match status" value="1"/>
</dbReference>
<dbReference type="Proteomes" id="UP001390339">
    <property type="component" value="Unassembled WGS sequence"/>
</dbReference>
<evidence type="ECO:0000313" key="4">
    <source>
        <dbReference type="Proteomes" id="UP001390339"/>
    </source>
</evidence>
<reference evidence="3 4" key="1">
    <citation type="journal article" date="2024" name="IMA Fungus">
        <title>Apiospora arundinis, a panoply of carbohydrate-active enzymes and secondary metabolites.</title>
        <authorList>
            <person name="Sorensen T."/>
            <person name="Petersen C."/>
            <person name="Muurmann A.T."/>
            <person name="Christiansen J.V."/>
            <person name="Brundto M.L."/>
            <person name="Overgaard C.K."/>
            <person name="Boysen A.T."/>
            <person name="Wollenberg R.D."/>
            <person name="Larsen T.O."/>
            <person name="Sorensen J.L."/>
            <person name="Nielsen K.L."/>
            <person name="Sondergaard T.E."/>
        </authorList>
    </citation>
    <scope>NUCLEOTIDE SEQUENCE [LARGE SCALE GENOMIC DNA]</scope>
    <source>
        <strain evidence="3 4">AAU 773</strain>
    </source>
</reference>
<keyword evidence="1" id="KW-0853">WD repeat</keyword>
<organism evidence="3 4">
    <name type="scientific">Apiospora arundinis</name>
    <dbReference type="NCBI Taxonomy" id="335852"/>
    <lineage>
        <taxon>Eukaryota</taxon>
        <taxon>Fungi</taxon>
        <taxon>Dikarya</taxon>
        <taxon>Ascomycota</taxon>
        <taxon>Pezizomycotina</taxon>
        <taxon>Sordariomycetes</taxon>
        <taxon>Xylariomycetidae</taxon>
        <taxon>Amphisphaeriales</taxon>
        <taxon>Apiosporaceae</taxon>
        <taxon>Apiospora</taxon>
    </lineage>
</organism>
<evidence type="ECO:0000313" key="3">
    <source>
        <dbReference type="EMBL" id="KAK8852145.1"/>
    </source>
</evidence>
<dbReference type="Pfam" id="PF00400">
    <property type="entry name" value="WD40"/>
    <property type="match status" value="1"/>
</dbReference>
<dbReference type="Gene3D" id="2.130.10.10">
    <property type="entry name" value="YVTN repeat-like/Quinoprotein amine dehydrogenase"/>
    <property type="match status" value="3"/>
</dbReference>
<name>A0ABR2HTI5_9PEZI</name>
<evidence type="ECO:0000256" key="1">
    <source>
        <dbReference type="ARBA" id="ARBA00022574"/>
    </source>
</evidence>
<keyword evidence="4" id="KW-1185">Reference proteome</keyword>
<proteinExistence type="predicted"/>
<dbReference type="InterPro" id="IPR050505">
    <property type="entry name" value="WDR55/POC1"/>
</dbReference>
<keyword evidence="2" id="KW-0677">Repeat</keyword>
<dbReference type="SMART" id="SM00320">
    <property type="entry name" value="WD40"/>
    <property type="match status" value="4"/>
</dbReference>
<comment type="caution">
    <text evidence="3">The sequence shown here is derived from an EMBL/GenBank/DDBJ whole genome shotgun (WGS) entry which is preliminary data.</text>
</comment>
<gene>
    <name evidence="3" type="ORF">PGQ11_014624</name>
</gene>
<dbReference type="InterPro" id="IPR015943">
    <property type="entry name" value="WD40/YVTN_repeat-like_dom_sf"/>
</dbReference>